<dbReference type="eggNOG" id="KOG1176">
    <property type="taxonomic scope" value="Eukaryota"/>
</dbReference>
<proteinExistence type="inferred from homology"/>
<evidence type="ECO:0000259" key="4">
    <source>
        <dbReference type="Pfam" id="PF00501"/>
    </source>
</evidence>
<dbReference type="InterPro" id="IPR025110">
    <property type="entry name" value="AMP-bd_C"/>
</dbReference>
<keyword evidence="3" id="KW-0576">Peroxisome</keyword>
<protein>
    <submittedName>
        <fullName evidence="6">GH15741</fullName>
    </submittedName>
</protein>
<organism evidence="7">
    <name type="scientific">Drosophila grimshawi</name>
    <name type="common">Hawaiian fruit fly</name>
    <name type="synonym">Idiomyia grimshawi</name>
    <dbReference type="NCBI Taxonomy" id="7222"/>
    <lineage>
        <taxon>Eukaryota</taxon>
        <taxon>Metazoa</taxon>
        <taxon>Ecdysozoa</taxon>
        <taxon>Arthropoda</taxon>
        <taxon>Hexapoda</taxon>
        <taxon>Insecta</taxon>
        <taxon>Pterygota</taxon>
        <taxon>Neoptera</taxon>
        <taxon>Endopterygota</taxon>
        <taxon>Diptera</taxon>
        <taxon>Brachycera</taxon>
        <taxon>Muscomorpha</taxon>
        <taxon>Ephydroidea</taxon>
        <taxon>Drosophilidae</taxon>
        <taxon>Drosophila</taxon>
        <taxon>Hawaiian Drosophila</taxon>
    </lineage>
</organism>
<dbReference type="HOGENOM" id="CLU_000022_59_2_1"/>
<dbReference type="EMBL" id="CH916373">
    <property type="protein sequence ID" value="EDV94910.1"/>
    <property type="molecule type" value="Genomic_DNA"/>
</dbReference>
<evidence type="ECO:0000313" key="6">
    <source>
        <dbReference type="EMBL" id="EDV94910.1"/>
    </source>
</evidence>
<dbReference type="Gene3D" id="3.30.300.30">
    <property type="match status" value="1"/>
</dbReference>
<evidence type="ECO:0000256" key="1">
    <source>
        <dbReference type="ARBA" id="ARBA00004275"/>
    </source>
</evidence>
<dbReference type="PANTHER" id="PTHR24096">
    <property type="entry name" value="LONG-CHAIN-FATTY-ACID--COA LIGASE"/>
    <property type="match status" value="1"/>
</dbReference>
<name>B4JT20_DROGR</name>
<dbReference type="PROSITE" id="PS00455">
    <property type="entry name" value="AMP_BINDING"/>
    <property type="match status" value="1"/>
</dbReference>
<dbReference type="OrthoDB" id="10253869at2759"/>
<dbReference type="FunFam" id="3.30.300.30:FF:000007">
    <property type="entry name" value="4-coumarate--CoA ligase 2"/>
    <property type="match status" value="1"/>
</dbReference>
<dbReference type="InterPro" id="IPR042099">
    <property type="entry name" value="ANL_N_sf"/>
</dbReference>
<dbReference type="Pfam" id="PF13193">
    <property type="entry name" value="AMP-binding_C"/>
    <property type="match status" value="1"/>
</dbReference>
<comment type="subcellular location">
    <subcellularLocation>
        <location evidence="1">Peroxisome</location>
    </subcellularLocation>
</comment>
<dbReference type="InterPro" id="IPR000873">
    <property type="entry name" value="AMP-dep_synth/lig_dom"/>
</dbReference>
<evidence type="ECO:0000313" key="7">
    <source>
        <dbReference type="Proteomes" id="UP000001070"/>
    </source>
</evidence>
<dbReference type="PhylomeDB" id="B4JT20"/>
<reference evidence="6 7" key="1">
    <citation type="journal article" date="2007" name="Nature">
        <title>Evolution of genes and genomes on the Drosophila phylogeny.</title>
        <authorList>
            <consortium name="Drosophila 12 Genomes Consortium"/>
            <person name="Clark A.G."/>
            <person name="Eisen M.B."/>
            <person name="Smith D.R."/>
            <person name="Bergman C.M."/>
            <person name="Oliver B."/>
            <person name="Markow T.A."/>
            <person name="Kaufman T.C."/>
            <person name="Kellis M."/>
            <person name="Gelbart W."/>
            <person name="Iyer V.N."/>
            <person name="Pollard D.A."/>
            <person name="Sackton T.B."/>
            <person name="Larracuente A.M."/>
            <person name="Singh N.D."/>
            <person name="Abad J.P."/>
            <person name="Abt D.N."/>
            <person name="Adryan B."/>
            <person name="Aguade M."/>
            <person name="Akashi H."/>
            <person name="Anderson W.W."/>
            <person name="Aquadro C.F."/>
            <person name="Ardell D.H."/>
            <person name="Arguello R."/>
            <person name="Artieri C.G."/>
            <person name="Barbash D.A."/>
            <person name="Barker D."/>
            <person name="Barsanti P."/>
            <person name="Batterham P."/>
            <person name="Batzoglou S."/>
            <person name="Begun D."/>
            <person name="Bhutkar A."/>
            <person name="Blanco E."/>
            <person name="Bosak S.A."/>
            <person name="Bradley R.K."/>
            <person name="Brand A.D."/>
            <person name="Brent M.R."/>
            <person name="Brooks A.N."/>
            <person name="Brown R.H."/>
            <person name="Butlin R.K."/>
            <person name="Caggese C."/>
            <person name="Calvi B.R."/>
            <person name="Bernardo de Carvalho A."/>
            <person name="Caspi A."/>
            <person name="Castrezana S."/>
            <person name="Celniker S.E."/>
            <person name="Chang J.L."/>
            <person name="Chapple C."/>
            <person name="Chatterji S."/>
            <person name="Chinwalla A."/>
            <person name="Civetta A."/>
            <person name="Clifton S.W."/>
            <person name="Comeron J.M."/>
            <person name="Costello J.C."/>
            <person name="Coyne J.A."/>
            <person name="Daub J."/>
            <person name="David R.G."/>
            <person name="Delcher A.L."/>
            <person name="Delehaunty K."/>
            <person name="Do C.B."/>
            <person name="Ebling H."/>
            <person name="Edwards K."/>
            <person name="Eickbush T."/>
            <person name="Evans J.D."/>
            <person name="Filipski A."/>
            <person name="Findeiss S."/>
            <person name="Freyhult E."/>
            <person name="Fulton L."/>
            <person name="Fulton R."/>
            <person name="Garcia A.C."/>
            <person name="Gardiner A."/>
            <person name="Garfield D.A."/>
            <person name="Garvin B.E."/>
            <person name="Gibson G."/>
            <person name="Gilbert D."/>
            <person name="Gnerre S."/>
            <person name="Godfrey J."/>
            <person name="Good R."/>
            <person name="Gotea V."/>
            <person name="Gravely B."/>
            <person name="Greenberg A.J."/>
            <person name="Griffiths-Jones S."/>
            <person name="Gross S."/>
            <person name="Guigo R."/>
            <person name="Gustafson E.A."/>
            <person name="Haerty W."/>
            <person name="Hahn M.W."/>
            <person name="Halligan D.L."/>
            <person name="Halpern A.L."/>
            <person name="Halter G.M."/>
            <person name="Han M.V."/>
            <person name="Heger A."/>
            <person name="Hillier L."/>
            <person name="Hinrichs A.S."/>
            <person name="Holmes I."/>
            <person name="Hoskins R.A."/>
            <person name="Hubisz M.J."/>
            <person name="Hultmark D."/>
            <person name="Huntley M.A."/>
            <person name="Jaffe D.B."/>
            <person name="Jagadeeshan S."/>
            <person name="Jeck W.R."/>
            <person name="Johnson J."/>
            <person name="Jones C.D."/>
            <person name="Jordan W.C."/>
            <person name="Karpen G.H."/>
            <person name="Kataoka E."/>
            <person name="Keightley P.D."/>
            <person name="Kheradpour P."/>
            <person name="Kirkness E.F."/>
            <person name="Koerich L.B."/>
            <person name="Kristiansen K."/>
            <person name="Kudrna D."/>
            <person name="Kulathinal R.J."/>
            <person name="Kumar S."/>
            <person name="Kwok R."/>
            <person name="Lander E."/>
            <person name="Langley C.H."/>
            <person name="Lapoint R."/>
            <person name="Lazzaro B.P."/>
            <person name="Lee S.J."/>
            <person name="Levesque L."/>
            <person name="Li R."/>
            <person name="Lin C.F."/>
            <person name="Lin M.F."/>
            <person name="Lindblad-Toh K."/>
            <person name="Llopart A."/>
            <person name="Long M."/>
            <person name="Low L."/>
            <person name="Lozovsky E."/>
            <person name="Lu J."/>
            <person name="Luo M."/>
            <person name="Machado C.A."/>
            <person name="Makalowski W."/>
            <person name="Marzo M."/>
            <person name="Matsuda M."/>
            <person name="Matzkin L."/>
            <person name="McAllister B."/>
            <person name="McBride C.S."/>
            <person name="McKernan B."/>
            <person name="McKernan K."/>
            <person name="Mendez-Lago M."/>
            <person name="Minx P."/>
            <person name="Mollenhauer M.U."/>
            <person name="Montooth K."/>
            <person name="Mount S.M."/>
            <person name="Mu X."/>
            <person name="Myers E."/>
            <person name="Negre B."/>
            <person name="Newfeld S."/>
            <person name="Nielsen R."/>
            <person name="Noor M.A."/>
            <person name="O'Grady P."/>
            <person name="Pachter L."/>
            <person name="Papaceit M."/>
            <person name="Parisi M.J."/>
            <person name="Parisi M."/>
            <person name="Parts L."/>
            <person name="Pedersen J.S."/>
            <person name="Pesole G."/>
            <person name="Phillippy A.M."/>
            <person name="Ponting C.P."/>
            <person name="Pop M."/>
            <person name="Porcelli D."/>
            <person name="Powell J.R."/>
            <person name="Prohaska S."/>
            <person name="Pruitt K."/>
            <person name="Puig M."/>
            <person name="Quesneville H."/>
            <person name="Ram K.R."/>
            <person name="Rand D."/>
            <person name="Rasmussen M.D."/>
            <person name="Reed L.K."/>
            <person name="Reenan R."/>
            <person name="Reily A."/>
            <person name="Remington K.A."/>
            <person name="Rieger T.T."/>
            <person name="Ritchie M.G."/>
            <person name="Robin C."/>
            <person name="Rogers Y.H."/>
            <person name="Rohde C."/>
            <person name="Rozas J."/>
            <person name="Rubenfield M.J."/>
            <person name="Ruiz A."/>
            <person name="Russo S."/>
            <person name="Salzberg S.L."/>
            <person name="Sanchez-Gracia A."/>
            <person name="Saranga D.J."/>
            <person name="Sato H."/>
            <person name="Schaeffer S.W."/>
            <person name="Schatz M.C."/>
            <person name="Schlenke T."/>
            <person name="Schwartz R."/>
            <person name="Segarra C."/>
            <person name="Singh R.S."/>
            <person name="Sirot L."/>
            <person name="Sirota M."/>
            <person name="Sisneros N.B."/>
            <person name="Smith C.D."/>
            <person name="Smith T.F."/>
            <person name="Spieth J."/>
            <person name="Stage D.E."/>
            <person name="Stark A."/>
            <person name="Stephan W."/>
            <person name="Strausberg R.L."/>
            <person name="Strempel S."/>
            <person name="Sturgill D."/>
            <person name="Sutton G."/>
            <person name="Sutton G.G."/>
            <person name="Tao W."/>
            <person name="Teichmann S."/>
            <person name="Tobari Y.N."/>
            <person name="Tomimura Y."/>
            <person name="Tsolas J.M."/>
            <person name="Valente V.L."/>
            <person name="Venter E."/>
            <person name="Venter J.C."/>
            <person name="Vicario S."/>
            <person name="Vieira F.G."/>
            <person name="Vilella A.J."/>
            <person name="Villasante A."/>
            <person name="Walenz B."/>
            <person name="Wang J."/>
            <person name="Wasserman M."/>
            <person name="Watts T."/>
            <person name="Wilson D."/>
            <person name="Wilson R.K."/>
            <person name="Wing R.A."/>
            <person name="Wolfner M.F."/>
            <person name="Wong A."/>
            <person name="Wong G.K."/>
            <person name="Wu C.I."/>
            <person name="Wu G."/>
            <person name="Yamamoto D."/>
            <person name="Yang H.P."/>
            <person name="Yang S.P."/>
            <person name="Yorke J.A."/>
            <person name="Yoshida K."/>
            <person name="Zdobnov E."/>
            <person name="Zhang P."/>
            <person name="Zhang Y."/>
            <person name="Zimin A.V."/>
            <person name="Baldwin J."/>
            <person name="Abdouelleil A."/>
            <person name="Abdulkadir J."/>
            <person name="Abebe A."/>
            <person name="Abera B."/>
            <person name="Abreu J."/>
            <person name="Acer S.C."/>
            <person name="Aftuck L."/>
            <person name="Alexander A."/>
            <person name="An P."/>
            <person name="Anderson E."/>
            <person name="Anderson S."/>
            <person name="Arachi H."/>
            <person name="Azer M."/>
            <person name="Bachantsang P."/>
            <person name="Barry A."/>
            <person name="Bayul T."/>
            <person name="Berlin A."/>
            <person name="Bessette D."/>
            <person name="Bloom T."/>
            <person name="Blye J."/>
            <person name="Boguslavskiy L."/>
            <person name="Bonnet C."/>
            <person name="Boukhgalter B."/>
            <person name="Bourzgui I."/>
            <person name="Brown A."/>
            <person name="Cahill P."/>
            <person name="Channer S."/>
            <person name="Cheshatsang Y."/>
            <person name="Chuda L."/>
            <person name="Citroen M."/>
            <person name="Collymore A."/>
            <person name="Cooke P."/>
            <person name="Costello M."/>
            <person name="D'Aco K."/>
            <person name="Daza R."/>
            <person name="De Haan G."/>
            <person name="DeGray S."/>
            <person name="DeMaso C."/>
            <person name="Dhargay N."/>
            <person name="Dooley K."/>
            <person name="Dooley E."/>
            <person name="Doricent M."/>
            <person name="Dorje P."/>
            <person name="Dorjee K."/>
            <person name="Dupes A."/>
            <person name="Elong R."/>
            <person name="Falk J."/>
            <person name="Farina A."/>
            <person name="Faro S."/>
            <person name="Ferguson D."/>
            <person name="Fisher S."/>
            <person name="Foley C.D."/>
            <person name="Franke A."/>
            <person name="Friedrich D."/>
            <person name="Gadbois L."/>
            <person name="Gearin G."/>
            <person name="Gearin C.R."/>
            <person name="Giannoukos G."/>
            <person name="Goode T."/>
            <person name="Graham J."/>
            <person name="Grandbois E."/>
            <person name="Grewal S."/>
            <person name="Gyaltsen K."/>
            <person name="Hafez N."/>
            <person name="Hagos B."/>
            <person name="Hall J."/>
            <person name="Henson C."/>
            <person name="Hollinger A."/>
            <person name="Honan T."/>
            <person name="Huard M.D."/>
            <person name="Hughes L."/>
            <person name="Hurhula B."/>
            <person name="Husby M.E."/>
            <person name="Kamat A."/>
            <person name="Kanga B."/>
            <person name="Kashin S."/>
            <person name="Khazanovich D."/>
            <person name="Kisner P."/>
            <person name="Lance K."/>
            <person name="Lara M."/>
            <person name="Lee W."/>
            <person name="Lennon N."/>
            <person name="Letendre F."/>
            <person name="LeVine R."/>
            <person name="Lipovsky A."/>
            <person name="Liu X."/>
            <person name="Liu J."/>
            <person name="Liu S."/>
            <person name="Lokyitsang T."/>
            <person name="Lokyitsang Y."/>
            <person name="Lubonja R."/>
            <person name="Lui A."/>
            <person name="MacDonald P."/>
            <person name="Magnisalis V."/>
            <person name="Maru K."/>
            <person name="Matthews C."/>
            <person name="McCusker W."/>
            <person name="McDonough S."/>
            <person name="Mehta T."/>
            <person name="Meldrim J."/>
            <person name="Meneus L."/>
            <person name="Mihai O."/>
            <person name="Mihalev A."/>
            <person name="Mihova T."/>
            <person name="Mittelman R."/>
            <person name="Mlenga V."/>
            <person name="Montmayeur A."/>
            <person name="Mulrain L."/>
            <person name="Navidi A."/>
            <person name="Naylor J."/>
            <person name="Negash T."/>
            <person name="Nguyen T."/>
            <person name="Nguyen N."/>
            <person name="Nicol R."/>
            <person name="Norbu C."/>
            <person name="Norbu N."/>
            <person name="Novod N."/>
            <person name="O'Neill B."/>
            <person name="Osman S."/>
            <person name="Markiewicz E."/>
            <person name="Oyono O.L."/>
            <person name="Patti C."/>
            <person name="Phunkhang P."/>
            <person name="Pierre F."/>
            <person name="Priest M."/>
            <person name="Raghuraman S."/>
            <person name="Rege F."/>
            <person name="Reyes R."/>
            <person name="Rise C."/>
            <person name="Rogov P."/>
            <person name="Ross K."/>
            <person name="Ryan E."/>
            <person name="Settipalli S."/>
            <person name="Shea T."/>
            <person name="Sherpa N."/>
            <person name="Shi L."/>
            <person name="Shih D."/>
            <person name="Sparrow T."/>
            <person name="Spaulding J."/>
            <person name="Stalker J."/>
            <person name="Stange-Thomann N."/>
            <person name="Stavropoulos S."/>
            <person name="Stone C."/>
            <person name="Strader C."/>
            <person name="Tesfaye S."/>
            <person name="Thomson T."/>
            <person name="Thoulutsang Y."/>
            <person name="Thoulutsang D."/>
            <person name="Topham K."/>
            <person name="Topping I."/>
            <person name="Tsamla T."/>
            <person name="Vassiliev H."/>
            <person name="Vo A."/>
            <person name="Wangchuk T."/>
            <person name="Wangdi T."/>
            <person name="Weiand M."/>
            <person name="Wilkinson J."/>
            <person name="Wilson A."/>
            <person name="Yadav S."/>
            <person name="Young G."/>
            <person name="Yu Q."/>
            <person name="Zembek L."/>
            <person name="Zhong D."/>
            <person name="Zimmer A."/>
            <person name="Zwirko Z."/>
            <person name="Jaffe D.B."/>
            <person name="Alvarez P."/>
            <person name="Brockman W."/>
            <person name="Butler J."/>
            <person name="Chin C."/>
            <person name="Gnerre S."/>
            <person name="Grabherr M."/>
            <person name="Kleber M."/>
            <person name="Mauceli E."/>
            <person name="MacCallum I."/>
        </authorList>
    </citation>
    <scope>NUCLEOTIDE SEQUENCE [LARGE SCALE GENOMIC DNA]</scope>
    <source>
        <strain evidence="7">Tucson 15287-2541.00</strain>
    </source>
</reference>
<dbReference type="PANTHER" id="PTHR24096:SF353">
    <property type="entry name" value="GH16244P-RELATED"/>
    <property type="match status" value="1"/>
</dbReference>
<dbReference type="SUPFAM" id="SSF56801">
    <property type="entry name" value="Acetyl-CoA synthetase-like"/>
    <property type="match status" value="1"/>
</dbReference>
<accession>B4JT20</accession>
<dbReference type="InterPro" id="IPR045851">
    <property type="entry name" value="AMP-bd_C_sf"/>
</dbReference>
<dbReference type="FunFam" id="3.40.50.12780:FF:000025">
    <property type="entry name" value="luciferin 4-monooxygenase"/>
    <property type="match status" value="1"/>
</dbReference>
<dbReference type="GO" id="GO:0004467">
    <property type="term" value="F:long-chain fatty acid-CoA ligase activity"/>
    <property type="evidence" value="ECO:0007669"/>
    <property type="project" value="TreeGrafter"/>
</dbReference>
<feature type="domain" description="AMP-dependent synthetase/ligase" evidence="4">
    <location>
        <begin position="37"/>
        <end position="392"/>
    </location>
</feature>
<dbReference type="GO" id="GO:0005777">
    <property type="term" value="C:peroxisome"/>
    <property type="evidence" value="ECO:0007669"/>
    <property type="project" value="UniProtKB-SubCell"/>
</dbReference>
<evidence type="ECO:0000256" key="3">
    <source>
        <dbReference type="ARBA" id="ARBA00023140"/>
    </source>
</evidence>
<dbReference type="InParanoid" id="B4JT20"/>
<gene>
    <name evidence="6" type="primary">Dgri\GH15741</name>
    <name evidence="6" type="ORF">Dgri_GH15741</name>
</gene>
<dbReference type="Pfam" id="PF00501">
    <property type="entry name" value="AMP-binding"/>
    <property type="match status" value="1"/>
</dbReference>
<feature type="domain" description="AMP-binding enzyme C-terminal" evidence="5">
    <location>
        <begin position="443"/>
        <end position="520"/>
    </location>
</feature>
<dbReference type="OMA" id="TECKRIT"/>
<dbReference type="GO" id="GO:0046949">
    <property type="term" value="P:fatty-acyl-CoA biosynthetic process"/>
    <property type="evidence" value="ECO:0007669"/>
    <property type="project" value="TreeGrafter"/>
</dbReference>
<dbReference type="SMR" id="B4JT20"/>
<dbReference type="STRING" id="7222.B4JT20"/>
<dbReference type="CDD" id="cd05911">
    <property type="entry name" value="Firefly_Luc_like"/>
    <property type="match status" value="1"/>
</dbReference>
<dbReference type="KEGG" id="dgr:6567714"/>
<sequence>MPYNTESNYNAEDKIWSGPQCSNYFAPDISIGEIIFHEMRRHPKLIAQISDTENTVLTREELHLNSMHVASYMRSLGLVQTDIVGIIGRNTTHIFAVVYGCFFNGIAFHSLNTSYEQSTIEKLFDITKPRLIFCDGEDYEKVKSATEKLNAKIITMRNHQSGSISIEEVFATPVETDFQPARLEQGNDQTLAILCSSGTTGIPKAVTISNSRNILIACRSLTTDDVQYTHSTLDWLTCLATTVSSGVYSTKRIIADNPFDPARFLRVIKEYKVTWLMQAPSHMAMISNCPEFEQANLDSIRFYNFGGGRCSLEAQQLIRTRLQFDCMYFMYGFTEAGSIVSINYEFDKKPNSVGRLAVDYKLKILDEQGNTLGPNKVGEICVYSGQYWAGYYGNPEETRNVRDSEKWFHSGDLGYMDDDGFLYIMDRKKDMLKYQNIMYYPHEIEEVISQMPGVAEVCVFGIWNPLVGDKAAAAVVKKIGSKIQAQDVVDFVKGHCSAIYKHLHGGAIIVDDLKRSPNGKTNQQLMKAYFLEVTDKNN</sequence>
<dbReference type="Proteomes" id="UP000001070">
    <property type="component" value="Unassembled WGS sequence"/>
</dbReference>
<evidence type="ECO:0000259" key="5">
    <source>
        <dbReference type="Pfam" id="PF13193"/>
    </source>
</evidence>
<dbReference type="Gene3D" id="3.40.50.12780">
    <property type="entry name" value="N-terminal domain of ligase-like"/>
    <property type="match status" value="1"/>
</dbReference>
<dbReference type="InterPro" id="IPR020845">
    <property type="entry name" value="AMP-binding_CS"/>
</dbReference>
<keyword evidence="7" id="KW-1185">Reference proteome</keyword>
<evidence type="ECO:0000256" key="2">
    <source>
        <dbReference type="ARBA" id="ARBA00006432"/>
    </source>
</evidence>
<dbReference type="AlphaFoldDB" id="B4JT20"/>
<comment type="similarity">
    <text evidence="2">Belongs to the ATP-dependent AMP-binding enzyme family.</text>
</comment>